<organism evidence="2">
    <name type="scientific">freshwater metagenome</name>
    <dbReference type="NCBI Taxonomy" id="449393"/>
    <lineage>
        <taxon>unclassified sequences</taxon>
        <taxon>metagenomes</taxon>
        <taxon>ecological metagenomes</taxon>
    </lineage>
</organism>
<feature type="transmembrane region" description="Helical" evidence="1">
    <location>
        <begin position="220"/>
        <end position="240"/>
    </location>
</feature>
<dbReference type="Pfam" id="PF14494">
    <property type="entry name" value="DUF4436"/>
    <property type="match status" value="1"/>
</dbReference>
<evidence type="ECO:0000256" key="1">
    <source>
        <dbReference type="SAM" id="Phobius"/>
    </source>
</evidence>
<feature type="transmembrane region" description="Helical" evidence="1">
    <location>
        <begin position="252"/>
        <end position="272"/>
    </location>
</feature>
<gene>
    <name evidence="2" type="ORF">UFOPK3772_02795</name>
</gene>
<keyword evidence="1" id="KW-1133">Transmembrane helix</keyword>
<dbReference type="InterPro" id="IPR027948">
    <property type="entry name" value="DUF4436"/>
</dbReference>
<evidence type="ECO:0000313" key="2">
    <source>
        <dbReference type="EMBL" id="CAB4966393.1"/>
    </source>
</evidence>
<feature type="transmembrane region" description="Helical" evidence="1">
    <location>
        <begin position="188"/>
        <end position="213"/>
    </location>
</feature>
<dbReference type="AlphaFoldDB" id="A0A6J7LI30"/>
<reference evidence="2" key="1">
    <citation type="submission" date="2020-05" db="EMBL/GenBank/DDBJ databases">
        <authorList>
            <person name="Chiriac C."/>
            <person name="Salcher M."/>
            <person name="Ghai R."/>
            <person name="Kavagutti S V."/>
        </authorList>
    </citation>
    <scope>NUCLEOTIDE SEQUENCE</scope>
</reference>
<accession>A0A6J7LI30</accession>
<sequence length="304" mass="31993">MLIVILALVALLYVLVVSFYNAEGTNNVTGGIGPTAESGLIITVEPIAVNPLTGQATVDLSMAWQGSDMVDADGHLRENTRVTISSSVGTQEAKFIAGDSLGRLETTIGIDGEQSNYPFDVHTGGLTFSADTYTKASDGSIQSTGPLVIGLQSTGGVSGWDTTSALGVGLSEYQGMDLSFNRAFSTQVFALVLLALAVILSSFALVVGVLAFTNRRKAEVGLMSWTAALLFALPLLRNYFPNGPPVGASIDIFVYLWVIVMAVIAATLNVIAWMNQTRDALYAASAHVEASHSNEPNPELHHGA</sequence>
<name>A0A6J7LI30_9ZZZZ</name>
<dbReference type="EMBL" id="CAFBNE010000123">
    <property type="protein sequence ID" value="CAB4966393.1"/>
    <property type="molecule type" value="Genomic_DNA"/>
</dbReference>
<keyword evidence="1" id="KW-0472">Membrane</keyword>
<proteinExistence type="predicted"/>
<keyword evidence="1" id="KW-0812">Transmembrane</keyword>
<protein>
    <submittedName>
        <fullName evidence="2">Unannotated protein</fullName>
    </submittedName>
</protein>